<dbReference type="AlphaFoldDB" id="E0RYA7"/>
<proteinExistence type="predicted"/>
<dbReference type="EMBL" id="CP001810">
    <property type="protein sequence ID" value="ADL35365.1"/>
    <property type="molecule type" value="Genomic_DNA"/>
</dbReference>
<dbReference type="HOGENOM" id="CLU_2859200_0_0_9"/>
<organism evidence="1 2">
    <name type="scientific">Butyrivibrio proteoclasticus (strain ATCC 51982 / DSM 14932 / B316)</name>
    <name type="common">Clostridium proteoclasticum</name>
    <dbReference type="NCBI Taxonomy" id="515622"/>
    <lineage>
        <taxon>Bacteria</taxon>
        <taxon>Bacillati</taxon>
        <taxon>Bacillota</taxon>
        <taxon>Clostridia</taxon>
        <taxon>Lachnospirales</taxon>
        <taxon>Lachnospiraceae</taxon>
        <taxon>Butyrivibrio</taxon>
    </lineage>
</organism>
<name>E0RYA7_BUTPB</name>
<dbReference type="STRING" id="515622.bpr_I2632"/>
<evidence type="ECO:0000313" key="1">
    <source>
        <dbReference type="EMBL" id="ADL35365.1"/>
    </source>
</evidence>
<gene>
    <name evidence="1" type="ordered locus">bpr_I2632</name>
</gene>
<accession>E0RYA7</accession>
<keyword evidence="2" id="KW-1185">Reference proteome</keyword>
<evidence type="ECO:0000313" key="2">
    <source>
        <dbReference type="Proteomes" id="UP000001299"/>
    </source>
</evidence>
<reference evidence="1 2" key="1">
    <citation type="journal article" date="2010" name="PLoS ONE">
        <title>The glycobiome of the rumen bacterium Butyrivibrio proteoclasticus B316(T) highlights adaptation to a polysaccharide-rich environment.</title>
        <authorList>
            <person name="Kelly W.J."/>
            <person name="Leahy S.C."/>
            <person name="Altermann E."/>
            <person name="Yeoman C.J."/>
            <person name="Dunne J.C."/>
            <person name="Kong Z."/>
            <person name="Pacheco D.M."/>
            <person name="Li D."/>
            <person name="Noel S.J."/>
            <person name="Moon C.D."/>
            <person name="Cookson A.L."/>
            <person name="Attwood G.T."/>
        </authorList>
    </citation>
    <scope>NUCLEOTIDE SEQUENCE [LARGE SCALE GENOMIC DNA]</scope>
    <source>
        <strain evidence="2">ATCC 51982 / DSM 14932 / B316</strain>
    </source>
</reference>
<protein>
    <submittedName>
        <fullName evidence="1">Uncharacterized protein</fullName>
    </submittedName>
</protein>
<dbReference type="Proteomes" id="UP000001299">
    <property type="component" value="Chromosome 1"/>
</dbReference>
<sequence length="64" mass="7253">MEKKLSRLFDFQKFAENSELADIIADVDSRYPKAQELSDDDLFNVAAAGTMTGQNDKKKIKIDK</sequence>
<dbReference type="RefSeq" id="WP_013282018.1">
    <property type="nucleotide sequence ID" value="NC_014387.1"/>
</dbReference>
<dbReference type="KEGG" id="bpb:bpr_I2632"/>
<dbReference type="eggNOG" id="ENOG5030EZE">
    <property type="taxonomic scope" value="Bacteria"/>
</dbReference>